<organism evidence="8 9">
    <name type="scientific">Sphingobacterium phlebotomi</name>
    <dbReference type="NCBI Taxonomy" id="2605433"/>
    <lineage>
        <taxon>Bacteria</taxon>
        <taxon>Pseudomonadati</taxon>
        <taxon>Bacteroidota</taxon>
        <taxon>Sphingobacteriia</taxon>
        <taxon>Sphingobacteriales</taxon>
        <taxon>Sphingobacteriaceae</taxon>
        <taxon>Sphingobacterium</taxon>
    </lineage>
</organism>
<comment type="catalytic activity">
    <reaction evidence="6">
        <text>2 a quinone + NADH + H(+) = 2 a 1,4-benzosemiquinone + NAD(+)</text>
        <dbReference type="Rhea" id="RHEA:65952"/>
        <dbReference type="ChEBI" id="CHEBI:15378"/>
        <dbReference type="ChEBI" id="CHEBI:57540"/>
        <dbReference type="ChEBI" id="CHEBI:57945"/>
        <dbReference type="ChEBI" id="CHEBI:132124"/>
        <dbReference type="ChEBI" id="CHEBI:134225"/>
    </reaction>
</comment>
<dbReference type="GO" id="GO:0016655">
    <property type="term" value="F:oxidoreductase activity, acting on NAD(P)H, quinone or similar compound as acceptor"/>
    <property type="evidence" value="ECO:0007669"/>
    <property type="project" value="InterPro"/>
</dbReference>
<dbReference type="InterPro" id="IPR050104">
    <property type="entry name" value="FMN-dep_NADH:Q_OxRdtase_AzoR1"/>
</dbReference>
<dbReference type="EMBL" id="VTAV01000002">
    <property type="protein sequence ID" value="TYR37489.1"/>
    <property type="molecule type" value="Genomic_DNA"/>
</dbReference>
<dbReference type="InterPro" id="IPR003680">
    <property type="entry name" value="Flavodoxin_fold"/>
</dbReference>
<name>A0A5D4HCE6_9SPHI</name>
<evidence type="ECO:0000313" key="8">
    <source>
        <dbReference type="EMBL" id="TYR37489.1"/>
    </source>
</evidence>
<evidence type="ECO:0000313" key="9">
    <source>
        <dbReference type="Proteomes" id="UP000322362"/>
    </source>
</evidence>
<protein>
    <recommendedName>
        <fullName evidence="6">FMN dependent NADH:quinone oxidoreductase</fullName>
        <ecNumber evidence="6">1.6.5.-</ecNumber>
    </recommendedName>
    <alternativeName>
        <fullName evidence="6">Azo-dye reductase</fullName>
    </alternativeName>
    <alternativeName>
        <fullName evidence="6">FMN-dependent NADH-azo compound oxidoreductase</fullName>
    </alternativeName>
    <alternativeName>
        <fullName evidence="6">FMN-dependent NADH-azoreductase</fullName>
        <ecNumber evidence="6">1.7.1.17</ecNumber>
    </alternativeName>
</protein>
<comment type="function">
    <text evidence="6">Quinone reductase that provides resistance to thiol-specific stress caused by electrophilic quinones.</text>
</comment>
<reference evidence="8 9" key="1">
    <citation type="submission" date="2019-08" db="EMBL/GenBank/DDBJ databases">
        <title>Phlebobacter frassis gen. nov. sp. nov., a new member of family Sphingobacteriaceae isolated from sand fly rearing media.</title>
        <authorList>
            <person name="Kakumanu M.L."/>
            <person name="Marayati B.F."/>
            <person name="Wada-Katsumata A."/>
            <person name="Wasserberg G."/>
            <person name="Schal C."/>
            <person name="Apperson C.S."/>
            <person name="Ponnusamy L."/>
        </authorList>
    </citation>
    <scope>NUCLEOTIDE SEQUENCE [LARGE SCALE GENOMIC DNA]</scope>
    <source>
        <strain evidence="8 9">SSI9</strain>
    </source>
</reference>
<dbReference type="Proteomes" id="UP000322362">
    <property type="component" value="Unassembled WGS sequence"/>
</dbReference>
<proteinExistence type="inferred from homology"/>
<dbReference type="PANTHER" id="PTHR43741">
    <property type="entry name" value="FMN-DEPENDENT NADH-AZOREDUCTASE 1"/>
    <property type="match status" value="1"/>
</dbReference>
<keyword evidence="9" id="KW-1185">Reference proteome</keyword>
<keyword evidence="4 6" id="KW-0520">NAD</keyword>
<evidence type="ECO:0000256" key="1">
    <source>
        <dbReference type="ARBA" id="ARBA00022630"/>
    </source>
</evidence>
<comment type="similarity">
    <text evidence="6">Belongs to the azoreductase type 1 family.</text>
</comment>
<comment type="cofactor">
    <cofactor evidence="6">
        <name>FMN</name>
        <dbReference type="ChEBI" id="CHEBI:58210"/>
    </cofactor>
    <text evidence="6">Binds 1 FMN per subunit.</text>
</comment>
<comment type="catalytic activity">
    <reaction evidence="5">
        <text>N,N-dimethyl-1,4-phenylenediamine + anthranilate + 2 NAD(+) = 2-(4-dimethylaminophenyl)diazenylbenzoate + 2 NADH + 2 H(+)</text>
        <dbReference type="Rhea" id="RHEA:55872"/>
        <dbReference type="ChEBI" id="CHEBI:15378"/>
        <dbReference type="ChEBI" id="CHEBI:15783"/>
        <dbReference type="ChEBI" id="CHEBI:16567"/>
        <dbReference type="ChEBI" id="CHEBI:57540"/>
        <dbReference type="ChEBI" id="CHEBI:57945"/>
        <dbReference type="ChEBI" id="CHEBI:71579"/>
        <dbReference type="EC" id="1.7.1.17"/>
    </reaction>
    <physiologicalReaction direction="right-to-left" evidence="5">
        <dbReference type="Rhea" id="RHEA:55874"/>
    </physiologicalReaction>
</comment>
<dbReference type="GO" id="GO:0010181">
    <property type="term" value="F:FMN binding"/>
    <property type="evidence" value="ECO:0007669"/>
    <property type="project" value="UniProtKB-UniRule"/>
</dbReference>
<keyword evidence="1 6" id="KW-0285">Flavoprotein</keyword>
<evidence type="ECO:0000256" key="3">
    <source>
        <dbReference type="ARBA" id="ARBA00023002"/>
    </source>
</evidence>
<evidence type="ECO:0000256" key="2">
    <source>
        <dbReference type="ARBA" id="ARBA00022643"/>
    </source>
</evidence>
<comment type="subunit">
    <text evidence="6">Homodimer.</text>
</comment>
<keyword evidence="3 6" id="KW-0560">Oxidoreductase</keyword>
<evidence type="ECO:0000256" key="5">
    <source>
        <dbReference type="ARBA" id="ARBA00048542"/>
    </source>
</evidence>
<sequence length="202" mass="22343">MKKILHIISSIHGEISSSSQLSDTIVENLKNAYPDSQVNKLDLSESHFPYLEAKHFEAFFTPAEHHTAIQREVFGRSGQAITELKEADFIVIGLPIYNLGIPASLKGWIDYVARVGETFSYVDNAPIGLLTDKKVYLAIASGGIYSEEPMKSYDFTEPYLRAMLGFIGLTDLTAFRVEGTAIPGVKETALSKAQETVSEFTF</sequence>
<dbReference type="RefSeq" id="WP_148918230.1">
    <property type="nucleotide sequence ID" value="NZ_VTAV01000002.1"/>
</dbReference>
<evidence type="ECO:0000256" key="4">
    <source>
        <dbReference type="ARBA" id="ARBA00023027"/>
    </source>
</evidence>
<evidence type="ECO:0000256" key="6">
    <source>
        <dbReference type="HAMAP-Rule" id="MF_01216"/>
    </source>
</evidence>
<dbReference type="SUPFAM" id="SSF52218">
    <property type="entry name" value="Flavoproteins"/>
    <property type="match status" value="1"/>
</dbReference>
<dbReference type="EC" id="1.6.5.-" evidence="6"/>
<accession>A0A5D4HCE6</accession>
<feature type="binding site" evidence="6">
    <location>
        <position position="10"/>
    </location>
    <ligand>
        <name>FMN</name>
        <dbReference type="ChEBI" id="CHEBI:58210"/>
    </ligand>
</feature>
<dbReference type="InterPro" id="IPR029039">
    <property type="entry name" value="Flavoprotein-like_sf"/>
</dbReference>
<dbReference type="HAMAP" id="MF_01216">
    <property type="entry name" value="Azoreductase_type1"/>
    <property type="match status" value="1"/>
</dbReference>
<evidence type="ECO:0000259" key="7">
    <source>
        <dbReference type="Pfam" id="PF02525"/>
    </source>
</evidence>
<feature type="binding site" evidence="6">
    <location>
        <begin position="16"/>
        <end position="18"/>
    </location>
    <ligand>
        <name>FMN</name>
        <dbReference type="ChEBI" id="CHEBI:58210"/>
    </ligand>
</feature>
<dbReference type="Pfam" id="PF02525">
    <property type="entry name" value="Flavodoxin_2"/>
    <property type="match status" value="1"/>
</dbReference>
<dbReference type="GO" id="GO:0009055">
    <property type="term" value="F:electron transfer activity"/>
    <property type="evidence" value="ECO:0007669"/>
    <property type="project" value="UniProtKB-UniRule"/>
</dbReference>
<feature type="domain" description="Flavodoxin-like fold" evidence="7">
    <location>
        <begin position="2"/>
        <end position="198"/>
    </location>
</feature>
<comment type="caution">
    <text evidence="8">The sequence shown here is derived from an EMBL/GenBank/DDBJ whole genome shotgun (WGS) entry which is preliminary data.</text>
</comment>
<dbReference type="Gene3D" id="3.40.50.360">
    <property type="match status" value="1"/>
</dbReference>
<comment type="function">
    <text evidence="6">Also exhibits azoreductase activity. Catalyzes the reductive cleavage of the azo bond in aromatic azo compounds to the corresponding amines.</text>
</comment>
<gene>
    <name evidence="6" type="primary">azoR</name>
    <name evidence="8" type="ORF">FXV77_05645</name>
</gene>
<dbReference type="InterPro" id="IPR023048">
    <property type="entry name" value="NADH:quinone_OxRdtase_FMN_depd"/>
</dbReference>
<comment type="caution">
    <text evidence="6">Lacks conserved residue(s) required for the propagation of feature annotation.</text>
</comment>
<dbReference type="GO" id="GO:0016652">
    <property type="term" value="F:oxidoreductase activity, acting on NAD(P)H as acceptor"/>
    <property type="evidence" value="ECO:0007669"/>
    <property type="project" value="UniProtKB-UniRule"/>
</dbReference>
<dbReference type="EC" id="1.7.1.17" evidence="6"/>
<keyword evidence="2 6" id="KW-0288">FMN</keyword>
<dbReference type="AlphaFoldDB" id="A0A5D4HCE6"/>
<dbReference type="PANTHER" id="PTHR43741:SF4">
    <property type="entry name" value="FMN-DEPENDENT NADH:QUINONE OXIDOREDUCTASE"/>
    <property type="match status" value="1"/>
</dbReference>